<dbReference type="OrthoDB" id="2199792at2"/>
<dbReference type="NCBIfam" id="NF033902">
    <property type="entry name" value="iso_D2_wall_anc"/>
    <property type="match status" value="1"/>
</dbReference>
<feature type="transmembrane region" description="Helical" evidence="1">
    <location>
        <begin position="575"/>
        <end position="597"/>
    </location>
</feature>
<dbReference type="NCBIfam" id="TIGR01167">
    <property type="entry name" value="LPXTG_anchor"/>
    <property type="match status" value="1"/>
</dbReference>
<dbReference type="AlphaFoldDB" id="A0A087EFN0"/>
<gene>
    <name evidence="4" type="ORF">BITS_1270</name>
</gene>
<evidence type="ECO:0000313" key="4">
    <source>
        <dbReference type="EMBL" id="KFJ06581.1"/>
    </source>
</evidence>
<dbReference type="InterPro" id="IPR013783">
    <property type="entry name" value="Ig-like_fold"/>
</dbReference>
<keyword evidence="1" id="KW-0812">Transmembrane</keyword>
<keyword evidence="5" id="KW-1185">Reference proteome</keyword>
<proteinExistence type="predicted"/>
<keyword evidence="2" id="KW-0732">Signal</keyword>
<dbReference type="Pfam" id="PF17802">
    <property type="entry name" value="SpaA"/>
    <property type="match status" value="1"/>
</dbReference>
<dbReference type="EMBL" id="JGZU01000007">
    <property type="protein sequence ID" value="KFJ06581.1"/>
    <property type="molecule type" value="Genomic_DNA"/>
</dbReference>
<protein>
    <submittedName>
        <fullName evidence="4">LPXTG-domain-containing protein cell wall anchor domain protein</fullName>
    </submittedName>
</protein>
<evidence type="ECO:0000256" key="2">
    <source>
        <dbReference type="SAM" id="SignalP"/>
    </source>
</evidence>
<dbReference type="InterPro" id="IPR041033">
    <property type="entry name" value="SpaA_PFL_dom_1"/>
</dbReference>
<evidence type="ECO:0000313" key="5">
    <source>
        <dbReference type="Proteomes" id="UP000029080"/>
    </source>
</evidence>
<dbReference type="SUPFAM" id="SSF49478">
    <property type="entry name" value="Cna protein B-type domain"/>
    <property type="match status" value="1"/>
</dbReference>
<dbReference type="InterPro" id="IPR026466">
    <property type="entry name" value="Fim_isopep_form_D2_dom"/>
</dbReference>
<evidence type="ECO:0000259" key="3">
    <source>
        <dbReference type="Pfam" id="PF17802"/>
    </source>
</evidence>
<dbReference type="InterPro" id="IPR048052">
    <property type="entry name" value="FM1-like"/>
</dbReference>
<sequence length="602" mass="63137">MIASPLKKVVAGAVAAAASMSLMIAAAVGANAADANQATITLKSATSLADRTFVGYRPIDITGVTGSGTDTSYTLDITDDWLSTVRSAAITAGLTTDGTTKLAQDSSKADVLAAVSQLAADQQTNGGTDTLNYAGSRAFANALQQAIASADPAAPVAINSGKTASGGSDTGDWTLSTDNLSLTSKAVDYGWYLIEETTAADPAAPSKTADHAPVSLVITNPVTGNVSIDLKSTSPESHKNIVDADGSNQRKADDYAENTQIDYQLTYYVPTTWATQYSANGFWFTMSDKLSDGLTFDAVNKITVGDAFESTDGDVEWSASDYTYTPAFNDPQGDTKTGASLKWTFGNRPADANTALTDAQKAENLANLKLAGKWVKVYYTAHLNDAAVIGGQGNDNTYNVTYQHNPESSYDGEQTPEEHPHVYTYQFSVVKKDGLSTAALSGATFQLFSNEDAAKAAVSTNGDTANALKFDAGEAQQWDYNASGTVQDLTTGADGTIKLEGLDQGTYYIVETKAPEGYRLLGSPVTITVKATNLNTHTDEVKQAGTVYAIEYTVNDAANGQVEIKNYKGFLPQTGGAGIVLLIGAGLLLIVGGAIIVRRRLS</sequence>
<evidence type="ECO:0000256" key="1">
    <source>
        <dbReference type="SAM" id="Phobius"/>
    </source>
</evidence>
<dbReference type="Proteomes" id="UP000029080">
    <property type="component" value="Unassembled WGS sequence"/>
</dbReference>
<accession>A0A087EFN0</accession>
<feature type="signal peptide" evidence="2">
    <location>
        <begin position="1"/>
        <end position="32"/>
    </location>
</feature>
<feature type="domain" description="SpaA-like prealbumin fold" evidence="3">
    <location>
        <begin position="427"/>
        <end position="536"/>
    </location>
</feature>
<keyword evidence="1" id="KW-1133">Transmembrane helix</keyword>
<reference evidence="4 5" key="1">
    <citation type="submission" date="2014-03" db="EMBL/GenBank/DDBJ databases">
        <title>Genomics of Bifidobacteria.</title>
        <authorList>
            <person name="Ventura M."/>
            <person name="Milani C."/>
            <person name="Lugli G.A."/>
        </authorList>
    </citation>
    <scope>NUCLEOTIDE SEQUENCE [LARGE SCALE GENOMIC DNA]</scope>
    <source>
        <strain evidence="4 5">JCM 13495</strain>
    </source>
</reference>
<comment type="caution">
    <text evidence="4">The sequence shown here is derived from an EMBL/GenBank/DDBJ whole genome shotgun (WGS) entry which is preliminary data.</text>
</comment>
<dbReference type="Gene3D" id="2.60.40.10">
    <property type="entry name" value="Immunoglobulins"/>
    <property type="match status" value="1"/>
</dbReference>
<keyword evidence="1" id="KW-0472">Membrane</keyword>
<dbReference type="STRING" id="356829.BITS_1270"/>
<dbReference type="eggNOG" id="COG4932">
    <property type="taxonomic scope" value="Bacteria"/>
</dbReference>
<dbReference type="GO" id="GO:0005975">
    <property type="term" value="P:carbohydrate metabolic process"/>
    <property type="evidence" value="ECO:0007669"/>
    <property type="project" value="UniProtKB-ARBA"/>
</dbReference>
<dbReference type="NCBIfam" id="TIGR04226">
    <property type="entry name" value="RrgB_K2N_iso_D2"/>
    <property type="match status" value="1"/>
</dbReference>
<dbReference type="Gene3D" id="2.60.40.740">
    <property type="match status" value="1"/>
</dbReference>
<feature type="chain" id="PRO_5001820712" evidence="2">
    <location>
        <begin position="33"/>
        <end position="602"/>
    </location>
</feature>
<organism evidence="4 5">
    <name type="scientific">Bifidobacterium tsurumiense</name>
    <dbReference type="NCBI Taxonomy" id="356829"/>
    <lineage>
        <taxon>Bacteria</taxon>
        <taxon>Bacillati</taxon>
        <taxon>Actinomycetota</taxon>
        <taxon>Actinomycetes</taxon>
        <taxon>Bifidobacteriales</taxon>
        <taxon>Bifidobacteriaceae</taxon>
        <taxon>Bifidobacterium</taxon>
    </lineage>
</organism>
<name>A0A087EFN0_9BIFI</name>
<dbReference type="RefSeq" id="WP_026642164.1">
    <property type="nucleotide sequence ID" value="NZ_JGZU01000007.1"/>
</dbReference>